<dbReference type="RefSeq" id="WP_187572559.1">
    <property type="nucleotide sequence ID" value="NZ_CP060731.1"/>
</dbReference>
<feature type="region of interest" description="Disordered" evidence="1">
    <location>
        <begin position="370"/>
        <end position="390"/>
    </location>
</feature>
<dbReference type="EMBL" id="CP060731">
    <property type="protein sequence ID" value="QNN76829.1"/>
    <property type="molecule type" value="Genomic_DNA"/>
</dbReference>
<sequence>MHELNLLEIGQWDQFEPSELLPDQKNAFDARRKAVRAVAAGSSMTSAAKQYGVHVKTLAATIEKARTIAPDRKPWGWRACIPHRVRHTNTAEADEYPAFAAPGAFKAFLKKATAFQELLTDYSGPLPGRNAPSRRFESFFKNLCKWIRDNVPKDRYPANDKTYARRSILAFLHVQREGQPFIDEDFEVEDANAAGQLGEVFALQLTDWAQYDGHALDCPFYIEGEDGNGQPFLQQILRSWLIVGYFALLRLCSSWTLSFGLNYSGTDFNVTCANSLRQWAPRDLVAPTMVYVPGSGIGTAPAIGVVAMPSITSADNAMAHRLDVNRQRMASQLLGVIHFGRAHVPETRGHLEAWNKRIEETVIREIPGAYRPAGENSDTATNTNTSDPQVYPADTTALEDLMDVTISGANATELDALQNRSPIQVLQTFVGTGGWVFAARDHAERANMLSTLQCSVKISGSKKRKRQPYVRFRHARYRSISLRGRWDLVGKKYSATVDILDARFINLYDEKGELFVVLRALRPWSRTPHSLGLRKTIHRLSRAGRLEIKGAACAVYALKHYLREKFSESREAATLMAKHRTELAAAGSFPSPTQLVTEPASSTASAKPASRLVDVYVPLTGRVNLGKKASPP</sequence>
<protein>
    <submittedName>
        <fullName evidence="2">Uncharacterized protein</fullName>
    </submittedName>
</protein>
<accession>A0A7G9T9Q4</accession>
<reference evidence="2 3" key="1">
    <citation type="submission" date="2020-08" db="EMBL/GenBank/DDBJ databases">
        <title>Streptomycin Non-resistant strain, P. mexicana.</title>
        <authorList>
            <person name="Ganesh-Kumar S."/>
            <person name="Zhe T."/>
            <person name="Yu Z."/>
            <person name="Min Y."/>
        </authorList>
    </citation>
    <scope>NUCLEOTIDE SEQUENCE [LARGE SCALE GENOMIC DNA]</scope>
    <source>
        <strain evidence="2 3">GTZY2</strain>
    </source>
</reference>
<evidence type="ECO:0000313" key="3">
    <source>
        <dbReference type="Proteomes" id="UP000515838"/>
    </source>
</evidence>
<name>A0A7G9T9Q4_PSEMX</name>
<dbReference type="Proteomes" id="UP000515838">
    <property type="component" value="Chromosome"/>
</dbReference>
<dbReference type="AlphaFoldDB" id="A0A7G9T9Q4"/>
<feature type="compositionally biased region" description="Low complexity" evidence="1">
    <location>
        <begin position="376"/>
        <end position="387"/>
    </location>
</feature>
<proteinExistence type="predicted"/>
<dbReference type="GeneID" id="81471869"/>
<organism evidence="2 3">
    <name type="scientific">Pseudoxanthomonas mexicana</name>
    <dbReference type="NCBI Taxonomy" id="128785"/>
    <lineage>
        <taxon>Bacteria</taxon>
        <taxon>Pseudomonadati</taxon>
        <taxon>Pseudomonadota</taxon>
        <taxon>Gammaproteobacteria</taxon>
        <taxon>Lysobacterales</taxon>
        <taxon>Lysobacteraceae</taxon>
        <taxon>Pseudoxanthomonas</taxon>
    </lineage>
</organism>
<evidence type="ECO:0000313" key="2">
    <source>
        <dbReference type="EMBL" id="QNN76829.1"/>
    </source>
</evidence>
<evidence type="ECO:0000256" key="1">
    <source>
        <dbReference type="SAM" id="MobiDB-lite"/>
    </source>
</evidence>
<gene>
    <name evidence="2" type="ORF">IAE60_12865</name>
</gene>